<organism evidence="6 7">
    <name type="scientific">Modestobacter marinus</name>
    <dbReference type="NCBI Taxonomy" id="477641"/>
    <lineage>
        <taxon>Bacteria</taxon>
        <taxon>Bacillati</taxon>
        <taxon>Actinomycetota</taxon>
        <taxon>Actinomycetes</taxon>
        <taxon>Geodermatophilales</taxon>
        <taxon>Geodermatophilaceae</taxon>
        <taxon>Modestobacter</taxon>
    </lineage>
</organism>
<dbReference type="PANTHER" id="PTHR45772">
    <property type="entry name" value="CONSERVED COMPONENT OF ABC TRANSPORTER FOR NATURAL AMINO ACIDS-RELATED"/>
    <property type="match status" value="1"/>
</dbReference>
<dbReference type="SMART" id="SM00382">
    <property type="entry name" value="AAA"/>
    <property type="match status" value="1"/>
</dbReference>
<dbReference type="CDD" id="cd03219">
    <property type="entry name" value="ABC_Mj1267_LivG_branched"/>
    <property type="match status" value="1"/>
</dbReference>
<dbReference type="Pfam" id="PF00005">
    <property type="entry name" value="ABC_tran"/>
    <property type="match status" value="1"/>
</dbReference>
<feature type="region of interest" description="Disordered" evidence="4">
    <location>
        <begin position="1"/>
        <end position="28"/>
    </location>
</feature>
<dbReference type="PANTHER" id="PTHR45772:SF4">
    <property type="entry name" value="ABC TRANSPORTER ATP-BINDING PROTEIN"/>
    <property type="match status" value="1"/>
</dbReference>
<keyword evidence="7" id="KW-1185">Reference proteome</keyword>
<dbReference type="EMBL" id="BMMI01000003">
    <property type="protein sequence ID" value="GGL62602.1"/>
    <property type="molecule type" value="Genomic_DNA"/>
</dbReference>
<keyword evidence="2" id="KW-0547">Nucleotide-binding</keyword>
<sequence>MGPLAQPTPTAGSTAIDRPAAPDTDRAPSASLEMTGITVAFGGVIALSEVSLVVEPGQVHGLIGPNGAGKTTLFNVACGIVRPTAGEMTWRGQPLRRLKPHQLAGLGIARTLQGVGLFPGMTVLENVMVGAHRHARAGFGSALLALPRSDRDERELRARALAALSDLGAEQHAGRYPGGLPYPVQKRVALARALVSAPDLLLLDEPASGLAEDEMHELGELIRTLSGRMSVLLVEHHMDLVMRVCDRITVLDSGRQIAAGTPAEVQADPAVTEAYLGDEVTAEEDAAGTTRTDGGRHHG</sequence>
<name>A0ABQ2FX82_9ACTN</name>
<evidence type="ECO:0000256" key="4">
    <source>
        <dbReference type="SAM" id="MobiDB-lite"/>
    </source>
</evidence>
<evidence type="ECO:0000256" key="1">
    <source>
        <dbReference type="ARBA" id="ARBA00022448"/>
    </source>
</evidence>
<dbReference type="InterPro" id="IPR051120">
    <property type="entry name" value="ABC_AA/LPS_Transport"/>
</dbReference>
<dbReference type="InterPro" id="IPR027417">
    <property type="entry name" value="P-loop_NTPase"/>
</dbReference>
<evidence type="ECO:0000313" key="7">
    <source>
        <dbReference type="Proteomes" id="UP000648663"/>
    </source>
</evidence>
<evidence type="ECO:0000313" key="6">
    <source>
        <dbReference type="EMBL" id="GGL62602.1"/>
    </source>
</evidence>
<reference evidence="7" key="1">
    <citation type="journal article" date="2019" name="Int. J. Syst. Evol. Microbiol.">
        <title>The Global Catalogue of Microorganisms (GCM) 10K type strain sequencing project: providing services to taxonomists for standard genome sequencing and annotation.</title>
        <authorList>
            <consortium name="The Broad Institute Genomics Platform"/>
            <consortium name="The Broad Institute Genome Sequencing Center for Infectious Disease"/>
            <person name="Wu L."/>
            <person name="Ma J."/>
        </authorList>
    </citation>
    <scope>NUCLEOTIDE SEQUENCE [LARGE SCALE GENOMIC DNA]</scope>
    <source>
        <strain evidence="7">CGMCC 4.5581</strain>
    </source>
</reference>
<dbReference type="InterPro" id="IPR032823">
    <property type="entry name" value="BCA_ABC_TP_C"/>
</dbReference>
<dbReference type="SUPFAM" id="SSF52540">
    <property type="entry name" value="P-loop containing nucleoside triphosphate hydrolases"/>
    <property type="match status" value="1"/>
</dbReference>
<evidence type="ECO:0000256" key="2">
    <source>
        <dbReference type="ARBA" id="ARBA00022741"/>
    </source>
</evidence>
<evidence type="ECO:0000259" key="5">
    <source>
        <dbReference type="PROSITE" id="PS50893"/>
    </source>
</evidence>
<dbReference type="InterPro" id="IPR003439">
    <property type="entry name" value="ABC_transporter-like_ATP-bd"/>
</dbReference>
<dbReference type="Proteomes" id="UP000648663">
    <property type="component" value="Unassembled WGS sequence"/>
</dbReference>
<keyword evidence="1" id="KW-0813">Transport</keyword>
<gene>
    <name evidence="6" type="primary">livG</name>
    <name evidence="6" type="ORF">GCM10011589_18440</name>
</gene>
<comment type="caution">
    <text evidence="6">The sequence shown here is derived from an EMBL/GenBank/DDBJ whole genome shotgun (WGS) entry which is preliminary data.</text>
</comment>
<feature type="domain" description="ABC transporter" evidence="5">
    <location>
        <begin position="32"/>
        <end position="278"/>
    </location>
</feature>
<dbReference type="PROSITE" id="PS50893">
    <property type="entry name" value="ABC_TRANSPORTER_2"/>
    <property type="match status" value="1"/>
</dbReference>
<dbReference type="InterPro" id="IPR003593">
    <property type="entry name" value="AAA+_ATPase"/>
</dbReference>
<protein>
    <submittedName>
        <fullName evidence="6">ABC transporter ATP-binding protein</fullName>
    </submittedName>
</protein>
<evidence type="ECO:0000256" key="3">
    <source>
        <dbReference type="ARBA" id="ARBA00022840"/>
    </source>
</evidence>
<feature type="region of interest" description="Disordered" evidence="4">
    <location>
        <begin position="276"/>
        <end position="299"/>
    </location>
</feature>
<dbReference type="GO" id="GO:0005524">
    <property type="term" value="F:ATP binding"/>
    <property type="evidence" value="ECO:0007669"/>
    <property type="project" value="UniProtKB-KW"/>
</dbReference>
<proteinExistence type="predicted"/>
<dbReference type="Pfam" id="PF12399">
    <property type="entry name" value="BCA_ABC_TP_C"/>
    <property type="match status" value="1"/>
</dbReference>
<accession>A0ABQ2FX82</accession>
<dbReference type="Gene3D" id="3.40.50.300">
    <property type="entry name" value="P-loop containing nucleotide triphosphate hydrolases"/>
    <property type="match status" value="1"/>
</dbReference>
<keyword evidence="3 6" id="KW-0067">ATP-binding</keyword>